<accession>A0A368XAN0</accession>
<evidence type="ECO:0000313" key="2">
    <source>
        <dbReference type="Proteomes" id="UP000253647"/>
    </source>
</evidence>
<gene>
    <name evidence="1" type="ORF">DET61_1152</name>
</gene>
<reference evidence="1 2" key="1">
    <citation type="submission" date="2018-07" db="EMBL/GenBank/DDBJ databases">
        <title>Freshwater and sediment microbial communities from various areas in North America, analyzing microbe dynamics in response to fracking.</title>
        <authorList>
            <person name="Lamendella R."/>
        </authorList>
    </citation>
    <scope>NUCLEOTIDE SEQUENCE [LARGE SCALE GENOMIC DNA]</scope>
    <source>
        <strain evidence="1 2">105B</strain>
    </source>
</reference>
<dbReference type="AlphaFoldDB" id="A0A368XAN0"/>
<dbReference type="Proteomes" id="UP000253647">
    <property type="component" value="Unassembled WGS sequence"/>
</dbReference>
<dbReference type="EMBL" id="QPJI01000015">
    <property type="protein sequence ID" value="RCW64286.1"/>
    <property type="molecule type" value="Genomic_DNA"/>
</dbReference>
<sequence>MDVIAESVKLHSQAWSDQSRFTECLEQAAGLLKQAYESGDTSSLLINNYAAVLLDLHRNFDALELLRLCDPDFSEFCANYAIAVAKAAYDIDLIRHWNQAASKYPKDERAIVAYMDWQGL</sequence>
<dbReference type="SUPFAM" id="SSF48452">
    <property type="entry name" value="TPR-like"/>
    <property type="match status" value="1"/>
</dbReference>
<dbReference type="RefSeq" id="WP_147271089.1">
    <property type="nucleotide sequence ID" value="NZ_CALIOX010000011.1"/>
</dbReference>
<evidence type="ECO:0000313" key="1">
    <source>
        <dbReference type="EMBL" id="RCW64286.1"/>
    </source>
</evidence>
<name>A0A368XAN0_MARNT</name>
<evidence type="ECO:0008006" key="3">
    <source>
        <dbReference type="Google" id="ProtNLM"/>
    </source>
</evidence>
<dbReference type="InterPro" id="IPR011990">
    <property type="entry name" value="TPR-like_helical_dom_sf"/>
</dbReference>
<comment type="caution">
    <text evidence="1">The sequence shown here is derived from an EMBL/GenBank/DDBJ whole genome shotgun (WGS) entry which is preliminary data.</text>
</comment>
<proteinExistence type="predicted"/>
<protein>
    <recommendedName>
        <fullName evidence="3">Tetratricopeptide repeat protein</fullName>
    </recommendedName>
</protein>
<dbReference type="GeneID" id="31821699"/>
<organism evidence="1 2">
    <name type="scientific">Marinobacter nauticus</name>
    <name type="common">Marinobacter hydrocarbonoclasticus</name>
    <name type="synonym">Marinobacter aquaeolei</name>
    <dbReference type="NCBI Taxonomy" id="2743"/>
    <lineage>
        <taxon>Bacteria</taxon>
        <taxon>Pseudomonadati</taxon>
        <taxon>Pseudomonadota</taxon>
        <taxon>Gammaproteobacteria</taxon>
        <taxon>Pseudomonadales</taxon>
        <taxon>Marinobacteraceae</taxon>
        <taxon>Marinobacter</taxon>
    </lineage>
</organism>